<keyword evidence="4" id="KW-1185">Reference proteome</keyword>
<dbReference type="PANTHER" id="PTHR23354">
    <property type="entry name" value="NUCLEOLAR PROTEIN 7/ESTROGEN RECEPTOR COACTIVATOR-RELATED"/>
    <property type="match status" value="1"/>
</dbReference>
<name>A0A9E7EU91_9LILI</name>
<evidence type="ECO:0000259" key="2">
    <source>
        <dbReference type="PROSITE" id="PS51886"/>
    </source>
</evidence>
<dbReference type="Proteomes" id="UP001055439">
    <property type="component" value="Chromosome 10"/>
</dbReference>
<dbReference type="EMBL" id="CP097503">
    <property type="protein sequence ID" value="URD84130.1"/>
    <property type="molecule type" value="Genomic_DNA"/>
</dbReference>
<dbReference type="PROSITE" id="PS51886">
    <property type="entry name" value="TLDC"/>
    <property type="match status" value="1"/>
</dbReference>
<accession>A0A9E7EU91</accession>
<evidence type="ECO:0000256" key="1">
    <source>
        <dbReference type="SAM" id="MobiDB-lite"/>
    </source>
</evidence>
<dbReference type="PANTHER" id="PTHR23354:SF74">
    <property type="entry name" value="TLD-DOMAIN CONTAINING NUCLEOLAR PROTEIN"/>
    <property type="match status" value="1"/>
</dbReference>
<feature type="compositionally biased region" description="Polar residues" evidence="1">
    <location>
        <begin position="54"/>
        <end position="78"/>
    </location>
</feature>
<evidence type="ECO:0000313" key="3">
    <source>
        <dbReference type="EMBL" id="URD84130.1"/>
    </source>
</evidence>
<dbReference type="Pfam" id="PF07534">
    <property type="entry name" value="TLD"/>
    <property type="match status" value="2"/>
</dbReference>
<dbReference type="SMART" id="SM00584">
    <property type="entry name" value="TLDc"/>
    <property type="match status" value="1"/>
</dbReference>
<sequence>MISWKEKVAAKLSRLLADSPSSPSSASADYSPVASSEPEEMFSQQYVSPKKFSLPSQDLSFPNSTSGGVDANAQNSPANWRRGVNFSSHSSLPRRWKTKCLAQKDRPSDCTEESGTGFESEELPESTKESMDHFPKRLVNVSRVLDETSSTLDPREYLSYLTEKSTFMSADLFEFFQSCLPNIVKGCQWVLLYRAAHGNMGYRFEHFFVTVRTIQDHIVGDMQGAVFGGLLDSPLKPTAKRNYQPSLFLEFDQDHNVSDQGTSQTFVFTTTYGEPRLFRATGTNRFYYLCLDDMLAFGGGGHFALSLDEDLLHGTSGPCETFGSLCLAHNPEFELKNVELWGFAHSSHYLA</sequence>
<reference evidence="3" key="1">
    <citation type="submission" date="2022-05" db="EMBL/GenBank/DDBJ databases">
        <title>The Musa troglodytarum L. genome provides insights into the mechanism of non-climacteric behaviour and enrichment of carotenoids.</title>
        <authorList>
            <person name="Wang J."/>
        </authorList>
    </citation>
    <scope>NUCLEOTIDE SEQUENCE</scope>
    <source>
        <tissue evidence="3">Leaf</tissue>
    </source>
</reference>
<dbReference type="AlphaFoldDB" id="A0A9E7EU91"/>
<organism evidence="3 4">
    <name type="scientific">Musa troglodytarum</name>
    <name type="common">fe'i banana</name>
    <dbReference type="NCBI Taxonomy" id="320322"/>
    <lineage>
        <taxon>Eukaryota</taxon>
        <taxon>Viridiplantae</taxon>
        <taxon>Streptophyta</taxon>
        <taxon>Embryophyta</taxon>
        <taxon>Tracheophyta</taxon>
        <taxon>Spermatophyta</taxon>
        <taxon>Magnoliopsida</taxon>
        <taxon>Liliopsida</taxon>
        <taxon>Zingiberales</taxon>
        <taxon>Musaceae</taxon>
        <taxon>Musa</taxon>
    </lineage>
</organism>
<gene>
    <name evidence="3" type="ORF">MUK42_02888</name>
</gene>
<feature type="compositionally biased region" description="Low complexity" evidence="1">
    <location>
        <begin position="17"/>
        <end position="36"/>
    </location>
</feature>
<dbReference type="InterPro" id="IPR006571">
    <property type="entry name" value="TLDc_dom"/>
</dbReference>
<feature type="region of interest" description="Disordered" evidence="1">
    <location>
        <begin position="15"/>
        <end position="90"/>
    </location>
</feature>
<feature type="domain" description="TLDc" evidence="2">
    <location>
        <begin position="166"/>
        <end position="344"/>
    </location>
</feature>
<dbReference type="OrthoDB" id="26679at2759"/>
<feature type="region of interest" description="Disordered" evidence="1">
    <location>
        <begin position="103"/>
        <end position="131"/>
    </location>
</feature>
<protein>
    <submittedName>
        <fullName evidence="3">TLDc</fullName>
    </submittedName>
</protein>
<evidence type="ECO:0000313" key="4">
    <source>
        <dbReference type="Proteomes" id="UP001055439"/>
    </source>
</evidence>
<proteinExistence type="predicted"/>